<dbReference type="PANTHER" id="PTHR14202">
    <property type="entry name" value="60 KDA RIBONUCLEOPROTEIN SSA/RO"/>
    <property type="match status" value="1"/>
</dbReference>
<keyword evidence="4" id="KW-0479">Metal-binding</keyword>
<evidence type="ECO:0000256" key="4">
    <source>
        <dbReference type="ARBA" id="ARBA00022723"/>
    </source>
</evidence>
<evidence type="ECO:0000259" key="8">
    <source>
        <dbReference type="PROSITE" id="PS50988"/>
    </source>
</evidence>
<feature type="domain" description="TROVE" evidence="8">
    <location>
        <begin position="1"/>
        <end position="392"/>
    </location>
</feature>
<dbReference type="AlphaFoldDB" id="A0A7E5VK22"/>
<reference evidence="10 11" key="1">
    <citation type="submission" date="2025-04" db="UniProtKB">
        <authorList>
            <consortium name="RefSeq"/>
        </authorList>
    </citation>
    <scope>IDENTIFICATION</scope>
</reference>
<keyword evidence="9" id="KW-1185">Reference proteome</keyword>
<evidence type="ECO:0000256" key="3">
    <source>
        <dbReference type="ARBA" id="ARBA00022490"/>
    </source>
</evidence>
<keyword evidence="5" id="KW-0694">RNA-binding</keyword>
<dbReference type="PANTHER" id="PTHR14202:SF0">
    <property type="entry name" value="RNA-BINDING PROTEIN RO60"/>
    <property type="match status" value="1"/>
</dbReference>
<dbReference type="KEGG" id="tnl:113494479"/>
<dbReference type="Proteomes" id="UP000322000">
    <property type="component" value="Chromosome 5"/>
</dbReference>
<feature type="region of interest" description="Disordered" evidence="7">
    <location>
        <begin position="545"/>
        <end position="569"/>
    </location>
</feature>
<dbReference type="OrthoDB" id="6098064at2759"/>
<dbReference type="RefSeq" id="XP_026728647.1">
    <property type="nucleotide sequence ID" value="XM_026872846.1"/>
</dbReference>
<keyword evidence="3" id="KW-0963">Cytoplasm</keyword>
<comment type="subcellular location">
    <subcellularLocation>
        <location evidence="1">Cytoplasm</location>
    </subcellularLocation>
</comment>
<name>A0A7E5VK22_TRINI</name>
<evidence type="ECO:0000256" key="6">
    <source>
        <dbReference type="ARBA" id="ARBA00023274"/>
    </source>
</evidence>
<evidence type="ECO:0000256" key="5">
    <source>
        <dbReference type="ARBA" id="ARBA00022884"/>
    </source>
</evidence>
<keyword evidence="6 10" id="KW-0687">Ribonucleoprotein</keyword>
<organism evidence="9 10">
    <name type="scientific">Trichoplusia ni</name>
    <name type="common">Cabbage looper</name>
    <dbReference type="NCBI Taxonomy" id="7111"/>
    <lineage>
        <taxon>Eukaryota</taxon>
        <taxon>Metazoa</taxon>
        <taxon>Ecdysozoa</taxon>
        <taxon>Arthropoda</taxon>
        <taxon>Hexapoda</taxon>
        <taxon>Insecta</taxon>
        <taxon>Pterygota</taxon>
        <taxon>Neoptera</taxon>
        <taxon>Endopterygota</taxon>
        <taxon>Lepidoptera</taxon>
        <taxon>Glossata</taxon>
        <taxon>Ditrysia</taxon>
        <taxon>Noctuoidea</taxon>
        <taxon>Noctuidae</taxon>
        <taxon>Plusiinae</taxon>
        <taxon>Trichoplusia</taxon>
    </lineage>
</organism>
<proteinExistence type="inferred from homology"/>
<dbReference type="Pfam" id="PF25045">
    <property type="entry name" value="vWA_Ro60"/>
    <property type="match status" value="2"/>
</dbReference>
<gene>
    <name evidence="10 11" type="primary">LOC113494479</name>
</gene>
<evidence type="ECO:0000313" key="10">
    <source>
        <dbReference type="RefSeq" id="XP_026728647.1"/>
    </source>
</evidence>
<evidence type="ECO:0000313" key="11">
    <source>
        <dbReference type="RefSeq" id="XP_026728648.1"/>
    </source>
</evidence>
<dbReference type="SUPFAM" id="SSF53300">
    <property type="entry name" value="vWA-like"/>
    <property type="match status" value="1"/>
</dbReference>
<dbReference type="SUPFAM" id="SSF140864">
    <property type="entry name" value="TROVE domain-like"/>
    <property type="match status" value="1"/>
</dbReference>
<dbReference type="GO" id="GO:0005737">
    <property type="term" value="C:cytoplasm"/>
    <property type="evidence" value="ECO:0007669"/>
    <property type="project" value="UniProtKB-SubCell"/>
</dbReference>
<dbReference type="GO" id="GO:0003723">
    <property type="term" value="F:RNA binding"/>
    <property type="evidence" value="ECO:0007669"/>
    <property type="project" value="UniProtKB-KW"/>
</dbReference>
<dbReference type="GeneID" id="113494479"/>
<dbReference type="GO" id="GO:0046872">
    <property type="term" value="F:metal ion binding"/>
    <property type="evidence" value="ECO:0007669"/>
    <property type="project" value="UniProtKB-KW"/>
</dbReference>
<dbReference type="PROSITE" id="PS50988">
    <property type="entry name" value="TROVE"/>
    <property type="match status" value="1"/>
</dbReference>
<evidence type="ECO:0000256" key="7">
    <source>
        <dbReference type="SAM" id="MobiDB-lite"/>
    </source>
</evidence>
<dbReference type="GO" id="GO:1990904">
    <property type="term" value="C:ribonucleoprotein complex"/>
    <property type="evidence" value="ECO:0007669"/>
    <property type="project" value="UniProtKB-KW"/>
</dbReference>
<dbReference type="InterPro" id="IPR036465">
    <property type="entry name" value="vWFA_dom_sf"/>
</dbReference>
<dbReference type="InterPro" id="IPR040322">
    <property type="entry name" value="TROVE2"/>
</dbReference>
<evidence type="ECO:0000256" key="2">
    <source>
        <dbReference type="ARBA" id="ARBA00007814"/>
    </source>
</evidence>
<dbReference type="RefSeq" id="XP_026728648.1">
    <property type="nucleotide sequence ID" value="XM_026872847.1"/>
</dbReference>
<comment type="similarity">
    <text evidence="2">Belongs to the Ro 60 kDa family.</text>
</comment>
<sequence>MGEPATLDPKLYNRLTRFLHTGNEVPKYFPGCWTSHKYFEADKLVVLNEIFATNPANVEVVNIILKACKDGWYTRFETIAFALAKCLMIGNSTVKEATYKAAAEICITPEQMMLFNKFTRILKTGNGRGWCKNVKEWYTTKEPMELAKEMTRVRARHGRSHKTLLRKSHVKIPENDFARDAVVKYAIFGLKRAKQLLGDKEGTKEILEYIQKVEDMRHCEDPVAAAAIATQNQFTLDHVPGHLLTSQDVWNAVLPQFTLEDVLYHLQRIHNMGFLTSDSTTTAILVSLLSNQDLIKQSKLTPLAVYITLCNYKKKSKPMKYEKAKVAAEKETRRRTRQMFDSKTGLWEWTTTRRHPKEIKHWGIDQPPNPAVMTALSKLIDLTWVLTPPTNARYMITMDMRHHMFKGRHFCKSFVVPKKGKKTATKTTPGGGGDADIEKKSKKHLLAECFYNRNITPGHAAIILALQILKRESHVKLAVFTEDGVQVLTIERNFSNIEEAEFLFRKANLGRVQLDAPIEWATKTNQKFDVFINMVDRTTRYMELEQSSRGGRGPGGRYGPPPPPAKEVPDHCPVRALQRYREASGITEARLIVMNLASHRVCTTDGSHAGVLDIIGVDEHVPKLMDAFVLGQFK</sequence>
<protein>
    <submittedName>
        <fullName evidence="10 11">60 kDa SS-A/Ro ribonucleoprotein homolog</fullName>
    </submittedName>
</protein>
<dbReference type="InterPro" id="IPR056800">
    <property type="entry name" value="vWA_Ro60"/>
</dbReference>
<dbReference type="InterPro" id="IPR008858">
    <property type="entry name" value="TROVE_dom"/>
</dbReference>
<evidence type="ECO:0000256" key="1">
    <source>
        <dbReference type="ARBA" id="ARBA00004496"/>
    </source>
</evidence>
<accession>A0A7E5VK22</accession>
<dbReference type="InterPro" id="IPR037214">
    <property type="entry name" value="TROVE_dom_sf"/>
</dbReference>
<dbReference type="Gene3D" id="3.40.50.410">
    <property type="entry name" value="von Willebrand factor, type A domain"/>
    <property type="match status" value="1"/>
</dbReference>
<evidence type="ECO:0000313" key="9">
    <source>
        <dbReference type="Proteomes" id="UP000322000"/>
    </source>
</evidence>